<accession>A0A1S2UIE9</accession>
<reference evidence="2 3" key="1">
    <citation type="submission" date="2016-08" db="EMBL/GenBank/DDBJ databases">
        <title>Draft genome sequence of Pseudomonas costantinii LMG 22119, type strain isolated from cultivated mushroom (Agaricus bisporus) sporophores.</title>
        <authorList>
            <person name="Tambong J.T."/>
        </authorList>
    </citation>
    <scope>NUCLEOTIDE SEQUENCE [LARGE SCALE GENOMIC DNA]</scope>
    <source>
        <strain evidence="2 3">LMG 22119</strain>
    </source>
</reference>
<dbReference type="Proteomes" id="UP000181661">
    <property type="component" value="Unassembled WGS sequence"/>
</dbReference>
<dbReference type="EMBL" id="MDDR01000052">
    <property type="protein sequence ID" value="OIN45989.1"/>
    <property type="molecule type" value="Genomic_DNA"/>
</dbReference>
<name>A0A1S2UIE9_9PSED</name>
<dbReference type="AlphaFoldDB" id="A0A1S2UIE9"/>
<protein>
    <submittedName>
        <fullName evidence="2">Uncharacterized protein</fullName>
    </submittedName>
</protein>
<sequence>MTPTDLDQHENGKESGEFVIQTSAEPNPPQSRMHPTPFPKGDIVIDDSDDLERCADALGAKVIEQSNPPQ</sequence>
<evidence type="ECO:0000313" key="2">
    <source>
        <dbReference type="EMBL" id="OIN45989.1"/>
    </source>
</evidence>
<proteinExistence type="predicted"/>
<evidence type="ECO:0000256" key="1">
    <source>
        <dbReference type="SAM" id="MobiDB-lite"/>
    </source>
</evidence>
<feature type="region of interest" description="Disordered" evidence="1">
    <location>
        <begin position="1"/>
        <end position="45"/>
    </location>
</feature>
<evidence type="ECO:0000313" key="3">
    <source>
        <dbReference type="Proteomes" id="UP000181661"/>
    </source>
</evidence>
<feature type="compositionally biased region" description="Basic and acidic residues" evidence="1">
    <location>
        <begin position="1"/>
        <end position="16"/>
    </location>
</feature>
<comment type="caution">
    <text evidence="2">The sequence shown here is derived from an EMBL/GenBank/DDBJ whole genome shotgun (WGS) entry which is preliminary data.</text>
</comment>
<organism evidence="2 3">
    <name type="scientific">Pseudomonas costantinii</name>
    <dbReference type="NCBI Taxonomy" id="168469"/>
    <lineage>
        <taxon>Bacteria</taxon>
        <taxon>Pseudomonadati</taxon>
        <taxon>Pseudomonadota</taxon>
        <taxon>Gammaproteobacteria</taxon>
        <taxon>Pseudomonadales</taxon>
        <taxon>Pseudomonadaceae</taxon>
        <taxon>Pseudomonas</taxon>
    </lineage>
</organism>
<gene>
    <name evidence="2" type="ORF">BFL40_27525</name>
</gene>